<dbReference type="GO" id="GO:0016861">
    <property type="term" value="F:intramolecular oxidoreductase activity, interconverting aldoses and ketoses"/>
    <property type="evidence" value="ECO:0007669"/>
    <property type="project" value="UniProtKB-ARBA"/>
</dbReference>
<name>A0A9D2SX47_9FIRM</name>
<dbReference type="InterPro" id="IPR003500">
    <property type="entry name" value="RpiB_LacA_LacB"/>
</dbReference>
<dbReference type="PANTHER" id="PTHR30345">
    <property type="entry name" value="RIBOSE-5-PHOSPHATE ISOMERASE B"/>
    <property type="match status" value="1"/>
</dbReference>
<organism evidence="2 3">
    <name type="scientific">Candidatus Mediterraneibacter faecigallinarum</name>
    <dbReference type="NCBI Taxonomy" id="2838669"/>
    <lineage>
        <taxon>Bacteria</taxon>
        <taxon>Bacillati</taxon>
        <taxon>Bacillota</taxon>
        <taxon>Clostridia</taxon>
        <taxon>Lachnospirales</taxon>
        <taxon>Lachnospiraceae</taxon>
        <taxon>Mediterraneibacter</taxon>
    </lineage>
</organism>
<dbReference type="EC" id="5.3.1.-" evidence="2"/>
<evidence type="ECO:0000256" key="1">
    <source>
        <dbReference type="ARBA" id="ARBA00008754"/>
    </source>
</evidence>
<accession>A0A9D2SX47</accession>
<protein>
    <submittedName>
        <fullName evidence="2">RpiB/LacA/LacB family sugar-phosphate isomerase</fullName>
        <ecNumber evidence="2">5.3.1.-</ecNumber>
    </submittedName>
</protein>
<dbReference type="PANTHER" id="PTHR30345:SF6">
    <property type="entry name" value="RIBOSE 5-PHOSPHATE ISOMERASE"/>
    <property type="match status" value="1"/>
</dbReference>
<dbReference type="SUPFAM" id="SSF89623">
    <property type="entry name" value="Ribose/Galactose isomerase RpiB/AlsB"/>
    <property type="match status" value="1"/>
</dbReference>
<dbReference type="AlphaFoldDB" id="A0A9D2SX47"/>
<sequence>MKIALINENSQAVKNEMICNALKKVVEPMGHEVYNYGMYTAEDECQLTYVQAGILAAVLLNSGAADYVITGCGTGEGAMLACNSFPGVICGHVEDALDA</sequence>
<comment type="similarity">
    <text evidence="1">Belongs to the LacAB/RpiB family.</text>
</comment>
<dbReference type="NCBIfam" id="NF006753">
    <property type="entry name" value="PRK09273.1"/>
    <property type="match status" value="1"/>
</dbReference>
<dbReference type="Gene3D" id="3.40.1400.10">
    <property type="entry name" value="Sugar-phosphate isomerase, RpiB/LacA/LacB"/>
    <property type="match status" value="1"/>
</dbReference>
<keyword evidence="2" id="KW-0413">Isomerase</keyword>
<dbReference type="EMBL" id="DWWK01000065">
    <property type="protein sequence ID" value="HJC38367.1"/>
    <property type="molecule type" value="Genomic_DNA"/>
</dbReference>
<gene>
    <name evidence="2" type="ORF">H9757_04810</name>
</gene>
<reference evidence="2" key="2">
    <citation type="submission" date="2021-04" db="EMBL/GenBank/DDBJ databases">
        <authorList>
            <person name="Gilroy R."/>
        </authorList>
    </citation>
    <scope>NUCLEOTIDE SEQUENCE</scope>
    <source>
        <strain evidence="2">ChiGjej1B1-1692</strain>
    </source>
</reference>
<comment type="caution">
    <text evidence="2">The sequence shown here is derived from an EMBL/GenBank/DDBJ whole genome shotgun (WGS) entry which is preliminary data.</text>
</comment>
<dbReference type="InterPro" id="IPR036569">
    <property type="entry name" value="RpiB_LacA_LacB_sf"/>
</dbReference>
<dbReference type="Proteomes" id="UP000823894">
    <property type="component" value="Unassembled WGS sequence"/>
</dbReference>
<feature type="non-terminal residue" evidence="2">
    <location>
        <position position="99"/>
    </location>
</feature>
<dbReference type="Pfam" id="PF02502">
    <property type="entry name" value="LacAB_rpiB"/>
    <property type="match status" value="1"/>
</dbReference>
<reference evidence="2" key="1">
    <citation type="journal article" date="2021" name="PeerJ">
        <title>Extensive microbial diversity within the chicken gut microbiome revealed by metagenomics and culture.</title>
        <authorList>
            <person name="Gilroy R."/>
            <person name="Ravi A."/>
            <person name="Getino M."/>
            <person name="Pursley I."/>
            <person name="Horton D.L."/>
            <person name="Alikhan N.F."/>
            <person name="Baker D."/>
            <person name="Gharbi K."/>
            <person name="Hall N."/>
            <person name="Watson M."/>
            <person name="Adriaenssens E.M."/>
            <person name="Foster-Nyarko E."/>
            <person name="Jarju S."/>
            <person name="Secka A."/>
            <person name="Antonio M."/>
            <person name="Oren A."/>
            <person name="Chaudhuri R.R."/>
            <person name="La Ragione R."/>
            <person name="Hildebrand F."/>
            <person name="Pallen M.J."/>
        </authorList>
    </citation>
    <scope>NUCLEOTIDE SEQUENCE</scope>
    <source>
        <strain evidence="2">ChiGjej1B1-1692</strain>
    </source>
</reference>
<proteinExistence type="inferred from homology"/>
<dbReference type="GO" id="GO:0005975">
    <property type="term" value="P:carbohydrate metabolic process"/>
    <property type="evidence" value="ECO:0007669"/>
    <property type="project" value="InterPro"/>
</dbReference>
<evidence type="ECO:0000313" key="2">
    <source>
        <dbReference type="EMBL" id="HJC38367.1"/>
    </source>
</evidence>
<evidence type="ECO:0000313" key="3">
    <source>
        <dbReference type="Proteomes" id="UP000823894"/>
    </source>
</evidence>